<comment type="similarity">
    <text evidence="1">Belongs to the LEA type 2 family.</text>
</comment>
<dbReference type="InterPro" id="IPR004864">
    <property type="entry name" value="LEA_2"/>
</dbReference>
<feature type="domain" description="Water stress and hypersensitive response" evidence="3">
    <location>
        <begin position="35"/>
        <end position="151"/>
    </location>
</feature>
<accession>A0A1B4V0D0</accession>
<evidence type="ECO:0000256" key="2">
    <source>
        <dbReference type="SAM" id="SignalP"/>
    </source>
</evidence>
<dbReference type="GO" id="GO:0009269">
    <property type="term" value="P:response to desiccation"/>
    <property type="evidence" value="ECO:0007669"/>
    <property type="project" value="InterPro"/>
</dbReference>
<dbReference type="Pfam" id="PF03168">
    <property type="entry name" value="LEA_2"/>
    <property type="match status" value="2"/>
</dbReference>
<feature type="domain" description="Water stress and hypersensitive response" evidence="3">
    <location>
        <begin position="156"/>
        <end position="274"/>
    </location>
</feature>
<dbReference type="Proteomes" id="UP000218899">
    <property type="component" value="Chromosome"/>
</dbReference>
<dbReference type="EMBL" id="AP014936">
    <property type="protein sequence ID" value="BAU46898.1"/>
    <property type="molecule type" value="Genomic_DNA"/>
</dbReference>
<dbReference type="AlphaFoldDB" id="A0A1B4V0D0"/>
<feature type="signal peptide" evidence="2">
    <location>
        <begin position="1"/>
        <end position="23"/>
    </location>
</feature>
<feature type="chain" id="PRO_5008571217" description="Water stress and hypersensitive response domain-containing protein" evidence="2">
    <location>
        <begin position="24"/>
        <end position="278"/>
    </location>
</feature>
<gene>
    <name evidence="4" type="ORF">SVA_0316</name>
</gene>
<dbReference type="InterPro" id="IPR045043">
    <property type="entry name" value="Lea14-like"/>
</dbReference>
<dbReference type="OrthoDB" id="369213at2"/>
<dbReference type="PROSITE" id="PS51257">
    <property type="entry name" value="PROKAR_LIPOPROTEIN"/>
    <property type="match status" value="1"/>
</dbReference>
<organism evidence="4 5">
    <name type="scientific">Sulfurifustis variabilis</name>
    <dbReference type="NCBI Taxonomy" id="1675686"/>
    <lineage>
        <taxon>Bacteria</taxon>
        <taxon>Pseudomonadati</taxon>
        <taxon>Pseudomonadota</taxon>
        <taxon>Gammaproteobacteria</taxon>
        <taxon>Acidiferrobacterales</taxon>
        <taxon>Acidiferrobacteraceae</taxon>
        <taxon>Sulfurifustis</taxon>
    </lineage>
</organism>
<name>A0A1B4V0D0_9GAMM</name>
<evidence type="ECO:0000313" key="5">
    <source>
        <dbReference type="Proteomes" id="UP000218899"/>
    </source>
</evidence>
<proteinExistence type="inferred from homology"/>
<dbReference type="InterPro" id="IPR013990">
    <property type="entry name" value="WHy-dom"/>
</dbReference>
<evidence type="ECO:0000259" key="3">
    <source>
        <dbReference type="SMART" id="SM00769"/>
    </source>
</evidence>
<dbReference type="SMART" id="SM00769">
    <property type="entry name" value="WHy"/>
    <property type="match status" value="2"/>
</dbReference>
<dbReference type="PANTHER" id="PTHR31459">
    <property type="match status" value="1"/>
</dbReference>
<evidence type="ECO:0000313" key="4">
    <source>
        <dbReference type="EMBL" id="BAU46898.1"/>
    </source>
</evidence>
<dbReference type="SUPFAM" id="SSF117070">
    <property type="entry name" value="LEA14-like"/>
    <property type="match status" value="2"/>
</dbReference>
<dbReference type="Gene3D" id="2.60.40.1820">
    <property type="match status" value="2"/>
</dbReference>
<protein>
    <recommendedName>
        <fullName evidence="3">Water stress and hypersensitive response domain-containing protein</fullName>
    </recommendedName>
</protein>
<evidence type="ECO:0000256" key="1">
    <source>
        <dbReference type="ARBA" id="ARBA00005960"/>
    </source>
</evidence>
<sequence length="278" mass="29983">MTRWTPVRRILLGLPAAMLIASCATLEKQIGRPEVSMGGVRIVDMSLAGAQLAFDLDIRNPNPVGLSLRGLSYRLAIQDKPLFDGNQSNTLRIGANGTSRVTLPFTLRYEDVLGSLAALRSSQELRYRISGEADFGLIALPYAKAGSFSLPKLPDVSVQSLRVNRITLSGAELALGLKVSNANAFPVRLNEGIRYELKLADASLIRGESARPLSVGARNSDTLLLAVAVDYARLGSVAQQLRSARSLPIELRSQVRLPGSKGDAVVPYHWKGTVPLAR</sequence>
<keyword evidence="5" id="KW-1185">Reference proteome</keyword>
<dbReference type="KEGG" id="sva:SVA_0316"/>
<keyword evidence="2" id="KW-0732">Signal</keyword>
<dbReference type="RefSeq" id="WP_096457819.1">
    <property type="nucleotide sequence ID" value="NZ_AP014936.1"/>
</dbReference>
<reference evidence="4 5" key="1">
    <citation type="submission" date="2015-08" db="EMBL/GenBank/DDBJ databases">
        <title>Complete genome sequence of Sulfurifustis variabilis.</title>
        <authorList>
            <person name="Miura A."/>
            <person name="Kojima H."/>
            <person name="Fukui M."/>
        </authorList>
    </citation>
    <scope>NUCLEOTIDE SEQUENCE [LARGE SCALE GENOMIC DNA]</scope>
    <source>
        <strain evidence="5">skN76</strain>
    </source>
</reference>
<dbReference type="PANTHER" id="PTHR31459:SF2">
    <property type="entry name" value="OS03G0843300 PROTEIN"/>
    <property type="match status" value="1"/>
</dbReference>